<dbReference type="InterPro" id="IPR010979">
    <property type="entry name" value="Ribosomal_uS13-like_H2TH"/>
</dbReference>
<dbReference type="STRING" id="1802595.A2134_00780"/>
<feature type="active site" description="Proton donor; for beta-elimination activity" evidence="15">
    <location>
        <position position="58"/>
    </location>
</feature>
<comment type="similarity">
    <text evidence="2 15">Belongs to the FPG family.</text>
</comment>
<comment type="catalytic activity">
    <reaction evidence="1 15">
        <text>Hydrolysis of DNA containing ring-opened 7-methylguanine residues, releasing 2,6-diamino-4-hydroxy-5-(N-methyl)formamidopyrimidine.</text>
        <dbReference type="EC" id="3.2.2.23"/>
    </reaction>
</comment>
<keyword evidence="9 15" id="KW-0238">DNA-binding</keyword>
<dbReference type="Gene3D" id="1.10.8.50">
    <property type="match status" value="1"/>
</dbReference>
<evidence type="ECO:0000259" key="16">
    <source>
        <dbReference type="PROSITE" id="PS51066"/>
    </source>
</evidence>
<dbReference type="InterPro" id="IPR010663">
    <property type="entry name" value="Znf_FPG/IleRS"/>
</dbReference>
<evidence type="ECO:0000256" key="4">
    <source>
        <dbReference type="ARBA" id="ARBA00022723"/>
    </source>
</evidence>
<dbReference type="Pfam" id="PF06827">
    <property type="entry name" value="zf-FPG_IleRS"/>
    <property type="match status" value="1"/>
</dbReference>
<dbReference type="PROSITE" id="PS51066">
    <property type="entry name" value="ZF_FPG_2"/>
    <property type="match status" value="1"/>
</dbReference>
<dbReference type="HAMAP" id="MF_00103">
    <property type="entry name" value="Fapy_DNA_glycosyl"/>
    <property type="match status" value="1"/>
</dbReference>
<dbReference type="PROSITE" id="PS51068">
    <property type="entry name" value="FPG_CAT"/>
    <property type="match status" value="1"/>
</dbReference>
<gene>
    <name evidence="15" type="primary">mutM</name>
    <name evidence="15" type="synonym">fpg</name>
    <name evidence="18" type="ORF">A2134_00780</name>
</gene>
<dbReference type="EC" id="4.2.99.18" evidence="15"/>
<evidence type="ECO:0000256" key="9">
    <source>
        <dbReference type="ARBA" id="ARBA00023125"/>
    </source>
</evidence>
<dbReference type="SUPFAM" id="SSF81624">
    <property type="entry name" value="N-terminal domain of MutM-like DNA repair proteins"/>
    <property type="match status" value="1"/>
</dbReference>
<evidence type="ECO:0000256" key="7">
    <source>
        <dbReference type="ARBA" id="ARBA00022801"/>
    </source>
</evidence>
<evidence type="ECO:0000256" key="15">
    <source>
        <dbReference type="HAMAP-Rule" id="MF_00103"/>
    </source>
</evidence>
<dbReference type="PANTHER" id="PTHR22993:SF9">
    <property type="entry name" value="FORMAMIDOPYRIMIDINE-DNA GLYCOSYLASE"/>
    <property type="match status" value="1"/>
</dbReference>
<dbReference type="Pfam" id="PF06831">
    <property type="entry name" value="H2TH"/>
    <property type="match status" value="1"/>
</dbReference>
<dbReference type="InterPro" id="IPR015887">
    <property type="entry name" value="DNA_glyclase_Znf_dom_DNA_BS"/>
</dbReference>
<dbReference type="GO" id="GO:0034039">
    <property type="term" value="F:8-oxo-7,8-dihydroguanine DNA N-glycosylase activity"/>
    <property type="evidence" value="ECO:0007669"/>
    <property type="project" value="TreeGrafter"/>
</dbReference>
<keyword evidence="5 15" id="KW-0227">DNA damage</keyword>
<evidence type="ECO:0000256" key="14">
    <source>
        <dbReference type="ARBA" id="ARBA00044632"/>
    </source>
</evidence>
<dbReference type="EC" id="3.2.2.23" evidence="15"/>
<evidence type="ECO:0000256" key="5">
    <source>
        <dbReference type="ARBA" id="ARBA00022763"/>
    </source>
</evidence>
<dbReference type="PANTHER" id="PTHR22993">
    <property type="entry name" value="FORMAMIDOPYRIMIDINE-DNA GLYCOSYLASE"/>
    <property type="match status" value="1"/>
</dbReference>
<dbReference type="GO" id="GO:0003684">
    <property type="term" value="F:damaged DNA binding"/>
    <property type="evidence" value="ECO:0007669"/>
    <property type="project" value="InterPro"/>
</dbReference>
<feature type="domain" description="Formamidopyrimidine-DNA glycosylase catalytic" evidence="17">
    <location>
        <begin position="2"/>
        <end position="114"/>
    </location>
</feature>
<evidence type="ECO:0000256" key="2">
    <source>
        <dbReference type="ARBA" id="ARBA00009409"/>
    </source>
</evidence>
<dbReference type="SMART" id="SM00898">
    <property type="entry name" value="Fapy_DNA_glyco"/>
    <property type="match status" value="1"/>
</dbReference>
<keyword evidence="10 15" id="KW-0234">DNA repair</keyword>
<evidence type="ECO:0000313" key="18">
    <source>
        <dbReference type="EMBL" id="OGY25627.1"/>
    </source>
</evidence>
<feature type="active site" description="Proton donor" evidence="15">
    <location>
        <position position="3"/>
    </location>
</feature>
<dbReference type="NCBIfam" id="NF002211">
    <property type="entry name" value="PRK01103.1"/>
    <property type="match status" value="1"/>
</dbReference>
<dbReference type="SUPFAM" id="SSF57716">
    <property type="entry name" value="Glucocorticoid receptor-like (DNA-binding domain)"/>
    <property type="match status" value="1"/>
</dbReference>
<accession>A0A1G1WEC1</accession>
<feature type="active site" description="Schiff-base intermediate with DNA" evidence="15">
    <location>
        <position position="2"/>
    </location>
</feature>
<comment type="cofactor">
    <cofactor evidence="15">
        <name>Zn(2+)</name>
        <dbReference type="ChEBI" id="CHEBI:29105"/>
    </cofactor>
    <text evidence="15">Binds 1 zinc ion per subunit.</text>
</comment>
<evidence type="ECO:0000259" key="17">
    <source>
        <dbReference type="PROSITE" id="PS51068"/>
    </source>
</evidence>
<organism evidence="18 19">
    <name type="scientific">Candidatus Woykebacteria bacterium RBG_16_39_9b</name>
    <dbReference type="NCBI Taxonomy" id="1802595"/>
    <lineage>
        <taxon>Bacteria</taxon>
        <taxon>Candidatus Woykeibacteriota</taxon>
    </lineage>
</organism>
<feature type="domain" description="FPG-type" evidence="16">
    <location>
        <begin position="238"/>
        <end position="272"/>
    </location>
</feature>
<feature type="binding site" evidence="15">
    <location>
        <position position="111"/>
    </location>
    <ligand>
        <name>DNA</name>
        <dbReference type="ChEBI" id="CHEBI:16991"/>
    </ligand>
</feature>
<dbReference type="Pfam" id="PF01149">
    <property type="entry name" value="Fapy_DNA_glyco"/>
    <property type="match status" value="1"/>
</dbReference>
<evidence type="ECO:0000256" key="11">
    <source>
        <dbReference type="ARBA" id="ARBA00023239"/>
    </source>
</evidence>
<comment type="subunit">
    <text evidence="3 15">Monomer.</text>
</comment>
<evidence type="ECO:0000256" key="6">
    <source>
        <dbReference type="ARBA" id="ARBA00022771"/>
    </source>
</evidence>
<comment type="function">
    <text evidence="15">Involved in base excision repair of DNA damaged by oxidation or by mutagenic agents. Acts as DNA glycosylase that recognizes and removes damaged bases. Has a preference for oxidized purines, such as 7,8-dihydro-8-oxoguanine (8-oxoG). Has AP (apurinic/apyrimidinic) lyase activity and introduces nicks in the DNA strand. Cleaves the DNA backbone by beta-delta elimination to generate a single-strand break at the site of the removed base with both 3'- and 5'-phosphates.</text>
</comment>
<dbReference type="InterPro" id="IPR015886">
    <property type="entry name" value="H2TH_FPG"/>
</dbReference>
<dbReference type="PROSITE" id="PS01242">
    <property type="entry name" value="ZF_FPG_1"/>
    <property type="match status" value="1"/>
</dbReference>
<dbReference type="Gene3D" id="3.20.190.10">
    <property type="entry name" value="MutM-like, N-terminal"/>
    <property type="match status" value="1"/>
</dbReference>
<evidence type="ECO:0000256" key="3">
    <source>
        <dbReference type="ARBA" id="ARBA00011245"/>
    </source>
</evidence>
<protein>
    <recommendedName>
        <fullName evidence="15">Formamidopyrimidine-DNA glycosylase</fullName>
        <shortName evidence="15">Fapy-DNA glycosylase</shortName>
        <ecNumber evidence="15">3.2.2.23</ecNumber>
    </recommendedName>
    <alternativeName>
        <fullName evidence="15">DNA-(apurinic or apyrimidinic site) lyase MutM</fullName>
        <shortName evidence="15">AP lyase MutM</shortName>
        <ecNumber evidence="15">4.2.99.18</ecNumber>
    </alternativeName>
</protein>
<dbReference type="GO" id="GO:0006284">
    <property type="term" value="P:base-excision repair"/>
    <property type="evidence" value="ECO:0007669"/>
    <property type="project" value="InterPro"/>
</dbReference>
<dbReference type="AlphaFoldDB" id="A0A1G1WEC1"/>
<sequence>MPELPEVETIKRDIKTNLIGHKIESVWTDWPKQLKPSQEEFEKAVIGKKFKSVSRRAKLLIFRLDDGTRLLMHLKLTGRILYRSQNDSEDKFTHIILKLDRGKELRFADMRKFGWMKVLRDEGELDKLLSEFGIEPFTQDFTVENFKKILTNKKAPIKPLMMDQAVIAGVGNIYADESLWCAKIHPLRAANTLSDQETKELFECIQEALKSGIKDRGTSVDTYVDFFGLPGQHEQNLKVFRKDGEPCPRCNTLIRKIRVGGRGTHFCPICQKL</sequence>
<dbReference type="InterPro" id="IPR035937">
    <property type="entry name" value="FPG_N"/>
</dbReference>
<evidence type="ECO:0000256" key="10">
    <source>
        <dbReference type="ARBA" id="ARBA00023204"/>
    </source>
</evidence>
<dbReference type="EMBL" id="MHCR01000013">
    <property type="protein sequence ID" value="OGY25627.1"/>
    <property type="molecule type" value="Genomic_DNA"/>
</dbReference>
<comment type="caution">
    <text evidence="18">The sequence shown here is derived from an EMBL/GenBank/DDBJ whole genome shotgun (WGS) entry which is preliminary data.</text>
</comment>
<dbReference type="InterPro" id="IPR012319">
    <property type="entry name" value="FPG_cat"/>
</dbReference>
<feature type="binding site" evidence="15">
    <location>
        <position position="153"/>
    </location>
    <ligand>
        <name>DNA</name>
        <dbReference type="ChEBI" id="CHEBI:16991"/>
    </ligand>
</feature>
<dbReference type="InterPro" id="IPR000214">
    <property type="entry name" value="Znf_DNA_glyclase/AP_lyase"/>
</dbReference>
<evidence type="ECO:0000256" key="12">
    <source>
        <dbReference type="ARBA" id="ARBA00023268"/>
    </source>
</evidence>
<dbReference type="SUPFAM" id="SSF46946">
    <property type="entry name" value="S13-like H2TH domain"/>
    <property type="match status" value="1"/>
</dbReference>
<keyword evidence="4 15" id="KW-0479">Metal-binding</keyword>
<keyword evidence="7 15" id="KW-0378">Hydrolase</keyword>
<evidence type="ECO:0000313" key="19">
    <source>
        <dbReference type="Proteomes" id="UP000178162"/>
    </source>
</evidence>
<reference evidence="18 19" key="1">
    <citation type="journal article" date="2016" name="Nat. Commun.">
        <title>Thousands of microbial genomes shed light on interconnected biogeochemical processes in an aquifer system.</title>
        <authorList>
            <person name="Anantharaman K."/>
            <person name="Brown C.T."/>
            <person name="Hug L.A."/>
            <person name="Sharon I."/>
            <person name="Castelle C.J."/>
            <person name="Probst A.J."/>
            <person name="Thomas B.C."/>
            <person name="Singh A."/>
            <person name="Wilkins M.J."/>
            <person name="Karaoz U."/>
            <person name="Brodie E.L."/>
            <person name="Williams K.H."/>
            <person name="Hubbard S.S."/>
            <person name="Banfield J.F."/>
        </authorList>
    </citation>
    <scope>NUCLEOTIDE SEQUENCE [LARGE SCALE GENOMIC DNA]</scope>
</reference>
<dbReference type="CDD" id="cd08966">
    <property type="entry name" value="EcFpg-like_N"/>
    <property type="match status" value="1"/>
</dbReference>
<comment type="catalytic activity">
    <reaction evidence="14 15">
        <text>2'-deoxyribonucleotide-(2'-deoxyribose 5'-phosphate)-2'-deoxyribonucleotide-DNA = a 3'-end 2'-deoxyribonucleotide-(2,3-dehydro-2,3-deoxyribose 5'-phosphate)-DNA + a 5'-end 5'-phospho-2'-deoxyribonucleoside-DNA + H(+)</text>
        <dbReference type="Rhea" id="RHEA:66592"/>
        <dbReference type="Rhea" id="RHEA-COMP:13180"/>
        <dbReference type="Rhea" id="RHEA-COMP:16897"/>
        <dbReference type="Rhea" id="RHEA-COMP:17067"/>
        <dbReference type="ChEBI" id="CHEBI:15378"/>
        <dbReference type="ChEBI" id="CHEBI:136412"/>
        <dbReference type="ChEBI" id="CHEBI:157695"/>
        <dbReference type="ChEBI" id="CHEBI:167181"/>
        <dbReference type="EC" id="4.2.99.18"/>
    </reaction>
</comment>
<dbReference type="SMART" id="SM01232">
    <property type="entry name" value="H2TH"/>
    <property type="match status" value="1"/>
</dbReference>
<evidence type="ECO:0000256" key="1">
    <source>
        <dbReference type="ARBA" id="ARBA00001668"/>
    </source>
</evidence>
<keyword evidence="11 15" id="KW-0456">Lyase</keyword>
<dbReference type="GO" id="GO:0008270">
    <property type="term" value="F:zinc ion binding"/>
    <property type="evidence" value="ECO:0007669"/>
    <property type="project" value="UniProtKB-UniRule"/>
</dbReference>
<dbReference type="Proteomes" id="UP000178162">
    <property type="component" value="Unassembled WGS sequence"/>
</dbReference>
<keyword evidence="13 15" id="KW-0326">Glycosidase</keyword>
<dbReference type="GO" id="GO:0140078">
    <property type="term" value="F:class I DNA-(apurinic or apyrimidinic site) endonuclease activity"/>
    <property type="evidence" value="ECO:0007669"/>
    <property type="project" value="UniProtKB-EC"/>
</dbReference>
<keyword evidence="12 15" id="KW-0511">Multifunctional enzyme</keyword>
<keyword evidence="6 15" id="KW-0863">Zinc-finger</keyword>
<keyword evidence="8 15" id="KW-0862">Zinc</keyword>
<evidence type="ECO:0000256" key="13">
    <source>
        <dbReference type="ARBA" id="ARBA00023295"/>
    </source>
</evidence>
<dbReference type="NCBIfam" id="TIGR00577">
    <property type="entry name" value="fpg"/>
    <property type="match status" value="1"/>
</dbReference>
<name>A0A1G1WEC1_9BACT</name>
<proteinExistence type="inferred from homology"/>
<dbReference type="FunFam" id="1.10.8.50:FF:000003">
    <property type="entry name" value="Formamidopyrimidine-DNA glycosylase"/>
    <property type="match status" value="1"/>
</dbReference>
<evidence type="ECO:0000256" key="8">
    <source>
        <dbReference type="ARBA" id="ARBA00022833"/>
    </source>
</evidence>
<comment type="caution">
    <text evidence="15">Lacks conserved residue(s) required for the propagation of feature annotation.</text>
</comment>
<feature type="active site" description="Proton donor; for delta-elimination activity" evidence="15">
    <location>
        <position position="262"/>
    </location>
</feature>
<dbReference type="InterPro" id="IPR020629">
    <property type="entry name" value="FPG_Glyclase"/>
</dbReference>